<dbReference type="InterPro" id="IPR000846">
    <property type="entry name" value="DapB_N"/>
</dbReference>
<evidence type="ECO:0000256" key="2">
    <source>
        <dbReference type="ARBA" id="ARBA00023002"/>
    </source>
</evidence>
<protein>
    <recommendedName>
        <fullName evidence="7">Dihydrodipicolinate reductase</fullName>
    </recommendedName>
</protein>
<keyword evidence="2" id="KW-0560">Oxidoreductase</keyword>
<keyword evidence="6" id="KW-1185">Reference proteome</keyword>
<name>A0ABV7IN28_9SPHN</name>
<dbReference type="Gene3D" id="3.40.50.720">
    <property type="entry name" value="NAD(P)-binding Rossmann-like Domain"/>
    <property type="match status" value="1"/>
</dbReference>
<evidence type="ECO:0000259" key="3">
    <source>
        <dbReference type="Pfam" id="PF01113"/>
    </source>
</evidence>
<accession>A0ABV7IN28</accession>
<feature type="domain" description="Dihydrodipicolinate reductase N-terminal" evidence="3">
    <location>
        <begin position="8"/>
        <end position="71"/>
    </location>
</feature>
<evidence type="ECO:0000256" key="1">
    <source>
        <dbReference type="ARBA" id="ARBA00022857"/>
    </source>
</evidence>
<evidence type="ECO:0000313" key="6">
    <source>
        <dbReference type="Proteomes" id="UP001595604"/>
    </source>
</evidence>
<evidence type="ECO:0000259" key="4">
    <source>
        <dbReference type="Pfam" id="PF19328"/>
    </source>
</evidence>
<dbReference type="SUPFAM" id="SSF51735">
    <property type="entry name" value="NAD(P)-binding Rossmann-fold domains"/>
    <property type="match status" value="1"/>
</dbReference>
<evidence type="ECO:0008006" key="7">
    <source>
        <dbReference type="Google" id="ProtNLM"/>
    </source>
</evidence>
<gene>
    <name evidence="5" type="ORF">ACFOD9_00275</name>
</gene>
<organism evidence="5 6">
    <name type="scientific">Novosphingobium bradum</name>
    <dbReference type="NCBI Taxonomy" id="1737444"/>
    <lineage>
        <taxon>Bacteria</taxon>
        <taxon>Pseudomonadati</taxon>
        <taxon>Pseudomonadota</taxon>
        <taxon>Alphaproteobacteria</taxon>
        <taxon>Sphingomonadales</taxon>
        <taxon>Sphingomonadaceae</taxon>
        <taxon>Novosphingobium</taxon>
    </lineage>
</organism>
<comment type="caution">
    <text evidence="5">The sequence shown here is derived from an EMBL/GenBank/DDBJ whole genome shotgun (WGS) entry which is preliminary data.</text>
</comment>
<keyword evidence="1" id="KW-0521">NADP</keyword>
<evidence type="ECO:0000313" key="5">
    <source>
        <dbReference type="EMBL" id="MFC3172676.1"/>
    </source>
</evidence>
<proteinExistence type="predicted"/>
<dbReference type="Proteomes" id="UP001595604">
    <property type="component" value="Unassembled WGS sequence"/>
</dbReference>
<dbReference type="Pfam" id="PF19328">
    <property type="entry name" value="DAP_DH_C"/>
    <property type="match status" value="1"/>
</dbReference>
<dbReference type="InterPro" id="IPR036291">
    <property type="entry name" value="NAD(P)-bd_dom_sf"/>
</dbReference>
<dbReference type="Pfam" id="PF01113">
    <property type="entry name" value="DapB_N"/>
    <property type="match status" value="1"/>
</dbReference>
<reference evidence="6" key="1">
    <citation type="journal article" date="2019" name="Int. J. Syst. Evol. Microbiol.">
        <title>The Global Catalogue of Microorganisms (GCM) 10K type strain sequencing project: providing services to taxonomists for standard genome sequencing and annotation.</title>
        <authorList>
            <consortium name="The Broad Institute Genomics Platform"/>
            <consortium name="The Broad Institute Genome Sequencing Center for Infectious Disease"/>
            <person name="Wu L."/>
            <person name="Ma J."/>
        </authorList>
    </citation>
    <scope>NUCLEOTIDE SEQUENCE [LARGE SCALE GENOMIC DNA]</scope>
    <source>
        <strain evidence="6">KCTC 42984</strain>
    </source>
</reference>
<dbReference type="RefSeq" id="WP_379508073.1">
    <property type="nucleotide sequence ID" value="NZ_JBHRTQ010000001.1"/>
</dbReference>
<feature type="domain" description="2,4-diaminopentanoate dehydrogenase C-terminal" evidence="4">
    <location>
        <begin position="205"/>
        <end position="343"/>
    </location>
</feature>
<dbReference type="CDD" id="cd24146">
    <property type="entry name" value="nat-AmDH_N_like"/>
    <property type="match status" value="1"/>
</dbReference>
<dbReference type="InterPro" id="IPR045760">
    <property type="entry name" value="DAP_DH_C"/>
</dbReference>
<sequence>MAKVIQWATGTVGRHAVRAVIEQPGLELVGAYVYDPAKSGRDIGEICGVAPIGVAATNDRAAILAMEADCVLYMPQGADREPAGAIDDICALLESGKNVISTAVTALIYPISLGQGVVDRLNAACARGGVSFHGTGIEPGWGSECLPLAMSPLFRRIDSLLVQEILDYATYPSRATLFDGMGFGGPPQPHGPMPVPLDQSGAFGAPLLMLADAFGATIESMVYECELAVAEEAFDVAAGRIEKGTVSGKRYSFTAMVKGRPAMKVEHVTRLGAHTAPHWPQGRGWHVTIKGDPDMTLQTIIAPDGGDENDQGCLGTAMHAVHAIAPVVEAAPGIRTFLDLPMIVGRNIL</sequence>
<dbReference type="EMBL" id="JBHRTQ010000001">
    <property type="protein sequence ID" value="MFC3172676.1"/>
    <property type="molecule type" value="Genomic_DNA"/>
</dbReference>